<dbReference type="PROSITE" id="PS51257">
    <property type="entry name" value="PROKAR_LIPOPROTEIN"/>
    <property type="match status" value="1"/>
</dbReference>
<dbReference type="EMBL" id="JASDDP010000023">
    <property type="protein sequence ID" value="MDJ1645933.1"/>
    <property type="molecule type" value="Genomic_DNA"/>
</dbReference>
<comment type="caution">
    <text evidence="2">The sequence shown here is derived from an EMBL/GenBank/DDBJ whole genome shotgun (WGS) entry which is preliminary data.</text>
</comment>
<reference evidence="2" key="1">
    <citation type="submission" date="2023-05" db="EMBL/GenBank/DDBJ databases">
        <title>Mycoplasma phocimorsus sp. nov., isolated from Scandinavian patients with seal finger or septic arthritis after contact with seals.</title>
        <authorList>
            <person name="Skafte-Holm A."/>
            <person name="Pedersen T.R."/>
            <person name="Froelund M."/>
            <person name="Stegger M."/>
            <person name="Qvortrup K."/>
            <person name="Michaels D.L."/>
            <person name="Brown D.R."/>
            <person name="Jensen J.S."/>
        </authorList>
    </citation>
    <scope>NUCLEOTIDE SEQUENCE</scope>
    <source>
        <strain evidence="2">M5725</strain>
    </source>
</reference>
<dbReference type="RefSeq" id="WP_283827339.1">
    <property type="nucleotide sequence ID" value="NZ_JASDDP010000023.1"/>
</dbReference>
<accession>A0AAJ1PSG2</accession>
<organism evidence="2 3">
    <name type="scientific">Mycoplasma phocimorsus</name>
    <dbReference type="NCBI Taxonomy" id="3045839"/>
    <lineage>
        <taxon>Bacteria</taxon>
        <taxon>Bacillati</taxon>
        <taxon>Mycoplasmatota</taxon>
        <taxon>Mollicutes</taxon>
        <taxon>Mycoplasmataceae</taxon>
        <taxon>Mycoplasma</taxon>
    </lineage>
</organism>
<protein>
    <recommendedName>
        <fullName evidence="4">Lipoprotein</fullName>
    </recommendedName>
</protein>
<evidence type="ECO:0000313" key="2">
    <source>
        <dbReference type="EMBL" id="MDJ1645933.1"/>
    </source>
</evidence>
<keyword evidence="1" id="KW-0732">Signal</keyword>
<gene>
    <name evidence="2" type="ORF">QLQ80_02470</name>
</gene>
<feature type="signal peptide" evidence="1">
    <location>
        <begin position="1"/>
        <end position="23"/>
    </location>
</feature>
<feature type="chain" id="PRO_5042525553" description="Lipoprotein" evidence="1">
    <location>
        <begin position="24"/>
        <end position="201"/>
    </location>
</feature>
<evidence type="ECO:0000313" key="3">
    <source>
        <dbReference type="Proteomes" id="UP001224428"/>
    </source>
</evidence>
<dbReference type="Proteomes" id="UP001224428">
    <property type="component" value="Unassembled WGS sequence"/>
</dbReference>
<evidence type="ECO:0000256" key="1">
    <source>
        <dbReference type="SAM" id="SignalP"/>
    </source>
</evidence>
<keyword evidence="3" id="KW-1185">Reference proteome</keyword>
<dbReference type="AlphaFoldDB" id="A0AAJ1PSG2"/>
<sequence length="201" mass="22945">MKKKILFFLASASLALTPIIALSCSINKKDEIKKQKKEILNNTTKNITNSTLDTNSNYNNSKELDSKTYNTQINNPTVIVIIYNNPKNLDPNTFVKPNVNIPKKCECIPNEASKLNLIPSSNFVGKEFINEGITFINNKKLDPKTFIKPIITDPKPFRELKWYERLNEWVNKNRYKTAAIIIGTVSTLFTLATSISHKFFE</sequence>
<evidence type="ECO:0008006" key="4">
    <source>
        <dbReference type="Google" id="ProtNLM"/>
    </source>
</evidence>
<proteinExistence type="predicted"/>
<name>A0AAJ1PSG2_9MOLU</name>